<feature type="transmembrane region" description="Helical" evidence="7">
    <location>
        <begin position="160"/>
        <end position="184"/>
    </location>
</feature>
<dbReference type="STRING" id="1677920.LS71_01105"/>
<dbReference type="AlphaFoldDB" id="A0A4U8TBX0"/>
<evidence type="ECO:0000256" key="3">
    <source>
        <dbReference type="ARBA" id="ARBA00022692"/>
    </source>
</evidence>
<evidence type="ECO:0000256" key="7">
    <source>
        <dbReference type="SAM" id="Phobius"/>
    </source>
</evidence>
<comment type="caution">
    <text evidence="10">The sequence shown here is derived from an EMBL/GenBank/DDBJ whole genome shotgun (WGS) entry which is preliminary data.</text>
</comment>
<comment type="similarity">
    <text evidence="6">Belongs to the exbB/tolQ family.</text>
</comment>
<reference evidence="10 11" key="1">
    <citation type="journal article" date="2014" name="Genome Announc.">
        <title>Draft genome sequences of eight enterohepatic helicobacter species isolated from both laboratory and wild rodents.</title>
        <authorList>
            <person name="Sheh A."/>
            <person name="Shen Z."/>
            <person name="Fox J.G."/>
        </authorList>
    </citation>
    <scope>NUCLEOTIDE SEQUENCE [LARGE SCALE GENOMIC DNA]</scope>
    <source>
        <strain evidence="10 11">MIT 09-6949</strain>
    </source>
</reference>
<dbReference type="InterPro" id="IPR050790">
    <property type="entry name" value="ExbB/TolQ_transport"/>
</dbReference>
<feature type="domain" description="MotA/TolQ/ExbB proton channel" evidence="9">
    <location>
        <begin position="126"/>
        <end position="239"/>
    </location>
</feature>
<dbReference type="PANTHER" id="PTHR30625:SF16">
    <property type="entry name" value="BIOPOLYMER TRANSPORT PROTEIN EXBB"/>
    <property type="match status" value="1"/>
</dbReference>
<dbReference type="GO" id="GO:0005886">
    <property type="term" value="C:plasma membrane"/>
    <property type="evidence" value="ECO:0007669"/>
    <property type="project" value="UniProtKB-SubCell"/>
</dbReference>
<keyword evidence="6" id="KW-0813">Transport</keyword>
<evidence type="ECO:0000256" key="2">
    <source>
        <dbReference type="ARBA" id="ARBA00022475"/>
    </source>
</evidence>
<dbReference type="EMBL" id="JRPR02000001">
    <property type="protein sequence ID" value="TLD97293.1"/>
    <property type="molecule type" value="Genomic_DNA"/>
</dbReference>
<evidence type="ECO:0000259" key="9">
    <source>
        <dbReference type="Pfam" id="PF01618"/>
    </source>
</evidence>
<evidence type="ECO:0000256" key="1">
    <source>
        <dbReference type="ARBA" id="ARBA00004429"/>
    </source>
</evidence>
<dbReference type="InterPro" id="IPR002898">
    <property type="entry name" value="MotA_ExbB_proton_chnl"/>
</dbReference>
<name>A0A4U8TBX0_9HELI</name>
<keyword evidence="3 7" id="KW-0812">Transmembrane</keyword>
<dbReference type="GO" id="GO:0017038">
    <property type="term" value="P:protein import"/>
    <property type="evidence" value="ECO:0007669"/>
    <property type="project" value="TreeGrafter"/>
</dbReference>
<evidence type="ECO:0000256" key="6">
    <source>
        <dbReference type="RuleBase" id="RU004057"/>
    </source>
</evidence>
<keyword evidence="8" id="KW-0732">Signal</keyword>
<feature type="signal peptide" evidence="8">
    <location>
        <begin position="1"/>
        <end position="22"/>
    </location>
</feature>
<keyword evidence="5 7" id="KW-0472">Membrane</keyword>
<feature type="transmembrane region" description="Helical" evidence="7">
    <location>
        <begin position="204"/>
        <end position="226"/>
    </location>
</feature>
<feature type="transmembrane region" description="Helical" evidence="7">
    <location>
        <begin position="59"/>
        <end position="80"/>
    </location>
</feature>
<dbReference type="Proteomes" id="UP000029733">
    <property type="component" value="Unassembled WGS sequence"/>
</dbReference>
<keyword evidence="11" id="KW-1185">Reference proteome</keyword>
<organism evidence="10 11">
    <name type="scientific">Helicobacter jaachi</name>
    <dbReference type="NCBI Taxonomy" id="1677920"/>
    <lineage>
        <taxon>Bacteria</taxon>
        <taxon>Pseudomonadati</taxon>
        <taxon>Campylobacterota</taxon>
        <taxon>Epsilonproteobacteria</taxon>
        <taxon>Campylobacterales</taxon>
        <taxon>Helicobacteraceae</taxon>
        <taxon>Helicobacter</taxon>
    </lineage>
</organism>
<dbReference type="PANTHER" id="PTHR30625">
    <property type="entry name" value="PROTEIN TOLQ"/>
    <property type="match status" value="1"/>
</dbReference>
<keyword evidence="6" id="KW-0653">Protein transport</keyword>
<proteinExistence type="inferred from homology"/>
<comment type="subcellular location">
    <subcellularLocation>
        <location evidence="1">Cell inner membrane</location>
        <topology evidence="1">Multi-pass membrane protein</topology>
    </subcellularLocation>
    <subcellularLocation>
        <location evidence="6">Membrane</location>
        <topology evidence="6">Multi-pass membrane protein</topology>
    </subcellularLocation>
</comment>
<evidence type="ECO:0000313" key="11">
    <source>
        <dbReference type="Proteomes" id="UP000029733"/>
    </source>
</evidence>
<sequence>MRMLFALFLCVFAYANTPQDSAQDSVTKSLPITESSAIENSANQNDLSILGLYKNADSIVKSVICVLIAFSVLTWAVFAAKCVEFKMIFSYCKNDLHILKQFNGQAQEQSLQKTHFAKILYDESLQEIRQSSLNDNNLKSRIKYRLEHRASILLANAKKWIAILASIGSSAPFIGLFGTVWGIMDSFIGIAKSDNTSLAVVAPGIAEALFATAFGLIAAIPAVLFYNALIRLSVSLNAQISEILTHIYCIAERSIYTMQANTQKN</sequence>
<dbReference type="OrthoDB" id="9805133at2"/>
<gene>
    <name evidence="10" type="ORF">LS71_000620</name>
</gene>
<dbReference type="Pfam" id="PF01618">
    <property type="entry name" value="MotA_ExbB"/>
    <property type="match status" value="1"/>
</dbReference>
<protein>
    <submittedName>
        <fullName evidence="10">MotA/TolQ/ExbB proton channel family protein</fullName>
    </submittedName>
</protein>
<accession>A0A4U8TBX0</accession>
<evidence type="ECO:0000256" key="5">
    <source>
        <dbReference type="ARBA" id="ARBA00023136"/>
    </source>
</evidence>
<keyword evidence="2" id="KW-1003">Cell membrane</keyword>
<evidence type="ECO:0000256" key="8">
    <source>
        <dbReference type="SAM" id="SignalP"/>
    </source>
</evidence>
<evidence type="ECO:0000256" key="4">
    <source>
        <dbReference type="ARBA" id="ARBA00022989"/>
    </source>
</evidence>
<feature type="chain" id="PRO_5020748563" evidence="8">
    <location>
        <begin position="23"/>
        <end position="265"/>
    </location>
</feature>
<keyword evidence="4 7" id="KW-1133">Transmembrane helix</keyword>
<evidence type="ECO:0000313" key="10">
    <source>
        <dbReference type="EMBL" id="TLD97293.1"/>
    </source>
</evidence>